<feature type="compositionally biased region" description="Gly residues" evidence="9">
    <location>
        <begin position="407"/>
        <end position="421"/>
    </location>
</feature>
<dbReference type="RefSeq" id="XP_024391247.1">
    <property type="nucleotide sequence ID" value="XM_024535479.1"/>
</dbReference>
<keyword evidence="10" id="KW-0812">Transmembrane</keyword>
<dbReference type="STRING" id="3218.A0A2K1JQN1"/>
<feature type="region of interest" description="Disordered" evidence="9">
    <location>
        <begin position="404"/>
        <end position="425"/>
    </location>
</feature>
<evidence type="ECO:0000256" key="3">
    <source>
        <dbReference type="ARBA" id="ARBA00012780"/>
    </source>
</evidence>
<reference evidence="12" key="3">
    <citation type="submission" date="2020-12" db="UniProtKB">
        <authorList>
            <consortium name="EnsemblPlants"/>
        </authorList>
    </citation>
    <scope>IDENTIFICATION</scope>
</reference>
<dbReference type="EnsemblPlants" id="Pp3c12_13470V3.3">
    <property type="protein sequence ID" value="Pp3c12_13470V3.3"/>
    <property type="gene ID" value="Pp3c12_13470"/>
</dbReference>
<dbReference type="Gramene" id="Pp3c12_13470V3.2">
    <property type="protein sequence ID" value="Pp3c12_13470V3.2"/>
    <property type="gene ID" value="Pp3c12_13470"/>
</dbReference>
<dbReference type="Pfam" id="PF00332">
    <property type="entry name" value="Glyco_hydro_17"/>
    <property type="match status" value="1"/>
</dbReference>
<dbReference type="Gramene" id="Pp3c12_13470V3.4">
    <property type="protein sequence ID" value="Pp3c12_13470V3.4"/>
    <property type="gene ID" value="Pp3c12_13470"/>
</dbReference>
<dbReference type="PANTHER" id="PTHR32227">
    <property type="entry name" value="GLUCAN ENDO-1,3-BETA-GLUCOSIDASE BG1-RELATED-RELATED"/>
    <property type="match status" value="1"/>
</dbReference>
<dbReference type="GeneID" id="112289835"/>
<dbReference type="InterPro" id="IPR017853">
    <property type="entry name" value="GH"/>
</dbReference>
<reference evidence="11 13" key="1">
    <citation type="journal article" date="2008" name="Science">
        <title>The Physcomitrella genome reveals evolutionary insights into the conquest of land by plants.</title>
        <authorList>
            <person name="Rensing S."/>
            <person name="Lang D."/>
            <person name="Zimmer A."/>
            <person name="Terry A."/>
            <person name="Salamov A."/>
            <person name="Shapiro H."/>
            <person name="Nishiyama T."/>
            <person name="Perroud P.-F."/>
            <person name="Lindquist E."/>
            <person name="Kamisugi Y."/>
            <person name="Tanahashi T."/>
            <person name="Sakakibara K."/>
            <person name="Fujita T."/>
            <person name="Oishi K."/>
            <person name="Shin-I T."/>
            <person name="Kuroki Y."/>
            <person name="Toyoda A."/>
            <person name="Suzuki Y."/>
            <person name="Hashimoto A."/>
            <person name="Yamaguchi K."/>
            <person name="Sugano A."/>
            <person name="Kohara Y."/>
            <person name="Fujiyama A."/>
            <person name="Anterola A."/>
            <person name="Aoki S."/>
            <person name="Ashton N."/>
            <person name="Barbazuk W.B."/>
            <person name="Barker E."/>
            <person name="Bennetzen J."/>
            <person name="Bezanilla M."/>
            <person name="Blankenship R."/>
            <person name="Cho S.H."/>
            <person name="Dutcher S."/>
            <person name="Estelle M."/>
            <person name="Fawcett J.A."/>
            <person name="Gundlach H."/>
            <person name="Hanada K."/>
            <person name="Heyl A."/>
            <person name="Hicks K.A."/>
            <person name="Hugh J."/>
            <person name="Lohr M."/>
            <person name="Mayer K."/>
            <person name="Melkozernov A."/>
            <person name="Murata T."/>
            <person name="Nelson D."/>
            <person name="Pils B."/>
            <person name="Prigge M."/>
            <person name="Reiss B."/>
            <person name="Renner T."/>
            <person name="Rombauts S."/>
            <person name="Rushton P."/>
            <person name="Sanderfoot A."/>
            <person name="Schween G."/>
            <person name="Shiu S.-H."/>
            <person name="Stueber K."/>
            <person name="Theodoulou F.L."/>
            <person name="Tu H."/>
            <person name="Van de Peer Y."/>
            <person name="Verrier P.J."/>
            <person name="Waters E."/>
            <person name="Wood A."/>
            <person name="Yang L."/>
            <person name="Cove D."/>
            <person name="Cuming A."/>
            <person name="Hasebe M."/>
            <person name="Lucas S."/>
            <person name="Mishler D.B."/>
            <person name="Reski R."/>
            <person name="Grigoriev I."/>
            <person name="Quatrano R.S."/>
            <person name="Boore J.L."/>
        </authorList>
    </citation>
    <scope>NUCLEOTIDE SEQUENCE [LARGE SCALE GENOMIC DNA]</scope>
    <source>
        <strain evidence="12 13">cv. Gransden 2004</strain>
    </source>
</reference>
<dbReference type="Gramene" id="Pp3c12_13470V3.1">
    <property type="protein sequence ID" value="Pp3c12_13470V3.1"/>
    <property type="gene ID" value="Pp3c12_13470"/>
</dbReference>
<dbReference type="Gramene" id="Pp3c12_13470V3.5">
    <property type="protein sequence ID" value="Pp3c12_13470V3.5"/>
    <property type="gene ID" value="Pp3c12_13470"/>
</dbReference>
<evidence type="ECO:0000313" key="11">
    <source>
        <dbReference type="EMBL" id="PNR43841.1"/>
    </source>
</evidence>
<accession>A0A2K1JQN1</accession>
<comment type="catalytic activity">
    <reaction evidence="1">
        <text>Hydrolysis of (1-&gt;3)-beta-D-glucosidic linkages in (1-&gt;3)-beta-D-glucans.</text>
        <dbReference type="EC" id="3.2.1.39"/>
    </reaction>
</comment>
<keyword evidence="13" id="KW-1185">Reference proteome</keyword>
<dbReference type="FunFam" id="3.20.20.80:FF:000005">
    <property type="entry name" value="Glucan endo-1,3-beta-glucosidase 14"/>
    <property type="match status" value="1"/>
</dbReference>
<dbReference type="EC" id="3.2.1.39" evidence="3"/>
<keyword evidence="10" id="KW-0472">Membrane</keyword>
<dbReference type="OrthoDB" id="941679at2759"/>
<keyword evidence="6 8" id="KW-0326">Glycosidase</keyword>
<evidence type="ECO:0000313" key="12">
    <source>
        <dbReference type="EnsemblPlants" id="Pp3c12_13470V3.1"/>
    </source>
</evidence>
<dbReference type="InterPro" id="IPR000490">
    <property type="entry name" value="Glyco_hydro_17"/>
</dbReference>
<proteinExistence type="inferred from homology"/>
<dbReference type="OMA" id="CEAREHS"/>
<dbReference type="EnsemblPlants" id="Pp3c12_13470V3.1">
    <property type="protein sequence ID" value="Pp3c12_13470V3.1"/>
    <property type="gene ID" value="Pp3c12_13470"/>
</dbReference>
<dbReference type="Gene3D" id="3.20.20.80">
    <property type="entry name" value="Glycosidases"/>
    <property type="match status" value="1"/>
</dbReference>
<keyword evidence="5 8" id="KW-0378">Hydrolase</keyword>
<sequence>MQCRGDSVVGRVGSSCTKSRMEMDCLVEYVPCEAREHSGLRQNGRFSRFLVRGMVSAIMCISVITSLAEPAMAANYAPEARTMGINYGRLADNIPSGAETVKLIKNLGMGRVRIFDFDGPTIKAFAGSGLELTIGMGNLDIAALGQDASTADQWIANNVVPYYPATNITCITVGNELFTYPEQAAIWPQLVPAIKNLHNSLQTRGLTRIKVSTAVEYSVLANSFPPSKGVFREELAVSVMKPLMEQLDATSSYLYLNVYPYFGYASNTVDIPLDYALFTRSSVFTVDGQYEYTNLLDAQLDAMAAAMEGVGYGDVRIVVSETGWPTLGDANTVGANISNAQTYNNNLVKWAISNPTKGTPRRPGIFVPTYIFAVYNEKDKPGPTTERNWGLLYPTGSPVYPLVLSSSGGGGGGGSSPGGGYDSQPKLCNGKPSVLSTSASFFGILFNLRI</sequence>
<keyword evidence="4" id="KW-0732">Signal</keyword>
<name>A0A2K1JQN1_PHYPA</name>
<keyword evidence="10" id="KW-1133">Transmembrane helix</keyword>
<comment type="similarity">
    <text evidence="2 7">Belongs to the glycosyl hydrolase 17 family.</text>
</comment>
<protein>
    <recommendedName>
        <fullName evidence="3">glucan endo-1,3-beta-D-glucosidase</fullName>
        <ecNumber evidence="3">3.2.1.39</ecNumber>
    </recommendedName>
</protein>
<organism evidence="11">
    <name type="scientific">Physcomitrium patens</name>
    <name type="common">Spreading-leaved earth moss</name>
    <name type="synonym">Physcomitrella patens</name>
    <dbReference type="NCBI Taxonomy" id="3218"/>
    <lineage>
        <taxon>Eukaryota</taxon>
        <taxon>Viridiplantae</taxon>
        <taxon>Streptophyta</taxon>
        <taxon>Embryophyta</taxon>
        <taxon>Bryophyta</taxon>
        <taxon>Bryophytina</taxon>
        <taxon>Bryopsida</taxon>
        <taxon>Funariidae</taxon>
        <taxon>Funariales</taxon>
        <taxon>Funariaceae</taxon>
        <taxon>Physcomitrium</taxon>
    </lineage>
</organism>
<evidence type="ECO:0000256" key="7">
    <source>
        <dbReference type="RuleBase" id="RU004335"/>
    </source>
</evidence>
<dbReference type="GO" id="GO:0005975">
    <property type="term" value="P:carbohydrate metabolic process"/>
    <property type="evidence" value="ECO:0007669"/>
    <property type="project" value="InterPro"/>
</dbReference>
<dbReference type="EnsemblPlants" id="Pp3c12_13470V3.4">
    <property type="protein sequence ID" value="Pp3c12_13470V3.4"/>
    <property type="gene ID" value="Pp3c12_13470"/>
</dbReference>
<evidence type="ECO:0000256" key="10">
    <source>
        <dbReference type="SAM" id="Phobius"/>
    </source>
</evidence>
<dbReference type="EMBL" id="ABEU02000012">
    <property type="protein sequence ID" value="PNR43841.1"/>
    <property type="molecule type" value="Genomic_DNA"/>
</dbReference>
<dbReference type="Gramene" id="Pp3c12_13470V3.3">
    <property type="protein sequence ID" value="Pp3c12_13470V3.3"/>
    <property type="gene ID" value="Pp3c12_13470"/>
</dbReference>
<evidence type="ECO:0000256" key="1">
    <source>
        <dbReference type="ARBA" id="ARBA00000382"/>
    </source>
</evidence>
<evidence type="ECO:0000256" key="5">
    <source>
        <dbReference type="ARBA" id="ARBA00022801"/>
    </source>
</evidence>
<dbReference type="EnsemblPlants" id="Pp3c12_13470V3.5">
    <property type="protein sequence ID" value="Pp3c12_13470V3.5"/>
    <property type="gene ID" value="Pp3c12_13470"/>
</dbReference>
<dbReference type="GO" id="GO:0042973">
    <property type="term" value="F:glucan endo-1,3-beta-D-glucosidase activity"/>
    <property type="evidence" value="ECO:0007669"/>
    <property type="project" value="UniProtKB-EC"/>
</dbReference>
<evidence type="ECO:0000256" key="8">
    <source>
        <dbReference type="RuleBase" id="RU004336"/>
    </source>
</evidence>
<evidence type="ECO:0000256" key="4">
    <source>
        <dbReference type="ARBA" id="ARBA00022729"/>
    </source>
</evidence>
<dbReference type="InterPro" id="IPR044965">
    <property type="entry name" value="Glyco_hydro_17_plant"/>
</dbReference>
<evidence type="ECO:0000313" key="13">
    <source>
        <dbReference type="Proteomes" id="UP000006727"/>
    </source>
</evidence>
<dbReference type="PROSITE" id="PS00587">
    <property type="entry name" value="GLYCOSYL_HYDROL_F17"/>
    <property type="match status" value="1"/>
</dbReference>
<evidence type="ECO:0000256" key="6">
    <source>
        <dbReference type="ARBA" id="ARBA00023295"/>
    </source>
</evidence>
<evidence type="ECO:0000256" key="9">
    <source>
        <dbReference type="SAM" id="MobiDB-lite"/>
    </source>
</evidence>
<dbReference type="EnsemblPlants" id="Pp3c12_13470V3.2">
    <property type="protein sequence ID" value="Pp3c12_13470V3.2"/>
    <property type="gene ID" value="Pp3c12_13470"/>
</dbReference>
<dbReference type="Proteomes" id="UP000006727">
    <property type="component" value="Chromosome 12"/>
</dbReference>
<feature type="transmembrane region" description="Helical" evidence="10">
    <location>
        <begin position="49"/>
        <end position="68"/>
    </location>
</feature>
<evidence type="ECO:0000256" key="2">
    <source>
        <dbReference type="ARBA" id="ARBA00008773"/>
    </source>
</evidence>
<dbReference type="PaxDb" id="3218-PP1S70_290V6.1"/>
<dbReference type="RefSeq" id="XP_024391248.1">
    <property type="nucleotide sequence ID" value="XM_024535480.1"/>
</dbReference>
<dbReference type="SUPFAM" id="SSF51445">
    <property type="entry name" value="(Trans)glycosidases"/>
    <property type="match status" value="1"/>
</dbReference>
<dbReference type="AlphaFoldDB" id="A0A2K1JQN1"/>
<gene>
    <name evidence="12" type="primary">LOC112289835</name>
    <name evidence="11" type="ORF">PHYPA_016224</name>
</gene>
<reference evidence="11 13" key="2">
    <citation type="journal article" date="2018" name="Plant J.">
        <title>The Physcomitrella patens chromosome-scale assembly reveals moss genome structure and evolution.</title>
        <authorList>
            <person name="Lang D."/>
            <person name="Ullrich K.K."/>
            <person name="Murat F."/>
            <person name="Fuchs J."/>
            <person name="Jenkins J."/>
            <person name="Haas F.B."/>
            <person name="Piednoel M."/>
            <person name="Gundlach H."/>
            <person name="Van Bel M."/>
            <person name="Meyberg R."/>
            <person name="Vives C."/>
            <person name="Morata J."/>
            <person name="Symeonidi A."/>
            <person name="Hiss M."/>
            <person name="Muchero W."/>
            <person name="Kamisugi Y."/>
            <person name="Saleh O."/>
            <person name="Blanc G."/>
            <person name="Decker E.L."/>
            <person name="van Gessel N."/>
            <person name="Grimwood J."/>
            <person name="Hayes R.D."/>
            <person name="Graham S.W."/>
            <person name="Gunter L.E."/>
            <person name="McDaniel S.F."/>
            <person name="Hoernstein S.N.W."/>
            <person name="Larsson A."/>
            <person name="Li F.W."/>
            <person name="Perroud P.F."/>
            <person name="Phillips J."/>
            <person name="Ranjan P."/>
            <person name="Rokshar D.S."/>
            <person name="Rothfels C.J."/>
            <person name="Schneider L."/>
            <person name="Shu S."/>
            <person name="Stevenson D.W."/>
            <person name="Thummler F."/>
            <person name="Tillich M."/>
            <person name="Villarreal Aguilar J.C."/>
            <person name="Widiez T."/>
            <person name="Wong G.K."/>
            <person name="Wymore A."/>
            <person name="Zhang Y."/>
            <person name="Zimmer A.D."/>
            <person name="Quatrano R.S."/>
            <person name="Mayer K.F.X."/>
            <person name="Goodstein D."/>
            <person name="Casacuberta J.M."/>
            <person name="Vandepoele K."/>
            <person name="Reski R."/>
            <person name="Cuming A.C."/>
            <person name="Tuskan G.A."/>
            <person name="Maumus F."/>
            <person name="Salse J."/>
            <person name="Schmutz J."/>
            <person name="Rensing S.A."/>
        </authorList>
    </citation>
    <scope>NUCLEOTIDE SEQUENCE [LARGE SCALE GENOMIC DNA]</scope>
    <source>
        <strain evidence="12 13">cv. Gransden 2004</strain>
    </source>
</reference>